<dbReference type="Proteomes" id="UP000015816">
    <property type="component" value="Unassembled WGS sequence"/>
</dbReference>
<evidence type="ECO:0000313" key="3">
    <source>
        <dbReference type="Proteomes" id="UP000015816"/>
    </source>
</evidence>
<sequence>MSFEELVKNFFGPPFLLGEKYSKDLTKSQSQLVLEKYGLDQENIKLQKQVKSLEQSQQVLKNKNTELLKEREKLTKANTELAEKIKALNAQNNQLVASLADQSEIDLHNKRLANENRDLKTQKEN</sequence>
<evidence type="ECO:0000256" key="1">
    <source>
        <dbReference type="SAM" id="Coils"/>
    </source>
</evidence>
<proteinExistence type="predicted"/>
<dbReference type="AlphaFoldDB" id="T2SDJ3"/>
<evidence type="ECO:0000313" key="2">
    <source>
        <dbReference type="EMBL" id="EQD89544.1"/>
    </source>
</evidence>
<dbReference type="EMBL" id="AVNI01000002">
    <property type="protein sequence ID" value="EQD89544.1"/>
    <property type="molecule type" value="Genomic_DNA"/>
</dbReference>
<organism evidence="2 3">
    <name type="scientific">Helicobacter pylori SouthAfrica50</name>
    <dbReference type="NCBI Taxonomy" id="1352357"/>
    <lineage>
        <taxon>Bacteria</taxon>
        <taxon>Pseudomonadati</taxon>
        <taxon>Campylobacterota</taxon>
        <taxon>Epsilonproteobacteria</taxon>
        <taxon>Campylobacterales</taxon>
        <taxon>Helicobacteraceae</taxon>
        <taxon>Helicobacter</taxon>
    </lineage>
</organism>
<reference evidence="2 3" key="1">
    <citation type="journal article" date="2013" name="Genome Announc.">
        <title>Genome Sequences of Three hpAfrica2 Strains of Helicobacter pylori.</title>
        <authorList>
            <person name="Duncan S.S."/>
            <person name="Bertoli M.T."/>
            <person name="Kersulyte D."/>
            <person name="Valk P.L."/>
            <person name="Tamma S."/>
            <person name="Segal I."/>
            <person name="McClain M.S."/>
            <person name="Cover T.L."/>
            <person name="Berg D.E."/>
        </authorList>
    </citation>
    <scope>NUCLEOTIDE SEQUENCE [LARGE SCALE GENOMIC DNA]</scope>
    <source>
        <strain evidence="2 3">SouthAfrica50</strain>
    </source>
</reference>
<dbReference type="PATRIC" id="fig|1352357.3.peg.1833"/>
<keyword evidence="1" id="KW-0175">Coiled coil</keyword>
<accession>T2SDJ3</accession>
<gene>
    <name evidence="2" type="ORF">HPSA50_1873</name>
</gene>
<comment type="caution">
    <text evidence="2">The sequence shown here is derived from an EMBL/GenBank/DDBJ whole genome shotgun (WGS) entry which is preliminary data.</text>
</comment>
<feature type="coiled-coil region" evidence="1">
    <location>
        <begin position="43"/>
        <end position="125"/>
    </location>
</feature>
<name>T2SDJ3_HELPX</name>
<protein>
    <submittedName>
        <fullName evidence="2">Uncharacterized protein</fullName>
    </submittedName>
</protein>